<dbReference type="EMBL" id="JAUSTI010000011">
    <property type="protein sequence ID" value="MDQ0172406.1"/>
    <property type="molecule type" value="Genomic_DNA"/>
</dbReference>
<dbReference type="Proteomes" id="UP001233836">
    <property type="component" value="Unassembled WGS sequence"/>
</dbReference>
<comment type="caution">
    <text evidence="1">The sequence shown here is derived from an EMBL/GenBank/DDBJ whole genome shotgun (WGS) entry which is preliminary data.</text>
</comment>
<protein>
    <submittedName>
        <fullName evidence="1">Uncharacterized protein</fullName>
    </submittedName>
</protein>
<reference evidence="1 2" key="1">
    <citation type="submission" date="2023-07" db="EMBL/GenBank/DDBJ databases">
        <title>Sorghum-associated microbial communities from plants grown in Nebraska, USA.</title>
        <authorList>
            <person name="Schachtman D."/>
        </authorList>
    </citation>
    <scope>NUCLEOTIDE SEQUENCE [LARGE SCALE GENOMIC DNA]</scope>
    <source>
        <strain evidence="1 2">DS1314</strain>
    </source>
</reference>
<proteinExistence type="predicted"/>
<evidence type="ECO:0000313" key="2">
    <source>
        <dbReference type="Proteomes" id="UP001233836"/>
    </source>
</evidence>
<accession>A0ABT9WGM7</accession>
<gene>
    <name evidence="1" type="ORF">J2T19_003895</name>
</gene>
<keyword evidence="2" id="KW-1185">Reference proteome</keyword>
<name>A0ABT9WGM7_9BACL</name>
<sequence>MDLNVYLDGKKGGELGESGFVRVQGRIRLEHDVVTGHPCGCELVAGGGKWSACDSLAVAT</sequence>
<evidence type="ECO:0000313" key="1">
    <source>
        <dbReference type="EMBL" id="MDQ0172406.1"/>
    </source>
</evidence>
<organism evidence="1 2">
    <name type="scientific">Paenibacillus tundrae</name>
    <dbReference type="NCBI Taxonomy" id="528187"/>
    <lineage>
        <taxon>Bacteria</taxon>
        <taxon>Bacillati</taxon>
        <taxon>Bacillota</taxon>
        <taxon>Bacilli</taxon>
        <taxon>Bacillales</taxon>
        <taxon>Paenibacillaceae</taxon>
        <taxon>Paenibacillus</taxon>
    </lineage>
</organism>